<evidence type="ECO:0000313" key="2">
    <source>
        <dbReference type="Proteomes" id="UP000661012"/>
    </source>
</evidence>
<dbReference type="RefSeq" id="WP_191931332.1">
    <property type="nucleotide sequence ID" value="NZ_JACYNM010000038.1"/>
</dbReference>
<dbReference type="SUPFAM" id="SSF52540">
    <property type="entry name" value="P-loop containing nucleoside triphosphate hydrolases"/>
    <property type="match status" value="1"/>
</dbReference>
<sequence length="66" mass="6730">MKKQFVPIPVGDDLRTGGCVSALRSGTCNINVYTPGNVIVTGKTGAGKTLLCSRIFNGLMAGGSGE</sequence>
<name>A0ABR9A0C8_9GAMM</name>
<dbReference type="InterPro" id="IPR027417">
    <property type="entry name" value="P-loop_NTPase"/>
</dbReference>
<dbReference type="Proteomes" id="UP000661012">
    <property type="component" value="Unassembled WGS sequence"/>
</dbReference>
<protein>
    <submittedName>
        <fullName evidence="1">Uncharacterized protein</fullName>
    </submittedName>
</protein>
<evidence type="ECO:0000313" key="1">
    <source>
        <dbReference type="EMBL" id="MBD8109225.1"/>
    </source>
</evidence>
<comment type="caution">
    <text evidence="1">The sequence shown here is derived from an EMBL/GenBank/DDBJ whole genome shotgun (WGS) entry which is preliminary data.</text>
</comment>
<dbReference type="EMBL" id="JACYNN010000037">
    <property type="protein sequence ID" value="MBD8109225.1"/>
    <property type="molecule type" value="Genomic_DNA"/>
</dbReference>
<organism evidence="1 2">
    <name type="scientific">Erwinia persicina</name>
    <dbReference type="NCBI Taxonomy" id="55211"/>
    <lineage>
        <taxon>Bacteria</taxon>
        <taxon>Pseudomonadati</taxon>
        <taxon>Pseudomonadota</taxon>
        <taxon>Gammaproteobacteria</taxon>
        <taxon>Enterobacterales</taxon>
        <taxon>Erwiniaceae</taxon>
        <taxon>Erwinia</taxon>
    </lineage>
</organism>
<reference evidence="1 2" key="1">
    <citation type="journal article" date="2020" name="FEMS Microbiol. Ecol.">
        <title>Temporal dynamics of bacterial communities during seed development and maturation.</title>
        <authorList>
            <person name="Chesneau G."/>
            <person name="Torres-Cortes G."/>
            <person name="Briand M."/>
            <person name="Darrasse A."/>
            <person name="Preveaux A."/>
            <person name="Marais C."/>
            <person name="Jacques M.A."/>
            <person name="Shade A."/>
            <person name="Barret M."/>
        </authorList>
    </citation>
    <scope>NUCLEOTIDE SEQUENCE [LARGE SCALE GENOMIC DNA]</scope>
    <source>
        <strain evidence="1 2">CFBP13732</strain>
    </source>
</reference>
<keyword evidence="2" id="KW-1185">Reference proteome</keyword>
<proteinExistence type="predicted"/>
<accession>A0ABR9A0C8</accession>
<gene>
    <name evidence="1" type="ORF">IFT93_22940</name>
</gene>